<name>A0ABR0L9N2_9PEZI</name>
<feature type="region of interest" description="Disordered" evidence="1">
    <location>
        <begin position="113"/>
        <end position="132"/>
    </location>
</feature>
<feature type="domain" description="NAD(P)-binding" evidence="2">
    <location>
        <begin position="279"/>
        <end position="445"/>
    </location>
</feature>
<dbReference type="PANTHER" id="PTHR47843:SF5">
    <property type="entry name" value="BTB_POZ DOMAIN PROTEIN"/>
    <property type="match status" value="1"/>
</dbReference>
<feature type="region of interest" description="Disordered" evidence="1">
    <location>
        <begin position="51"/>
        <end position="73"/>
    </location>
</feature>
<evidence type="ECO:0000259" key="2">
    <source>
        <dbReference type="Pfam" id="PF13460"/>
    </source>
</evidence>
<gene>
    <name evidence="3" type="ORF">LTR32_002651</name>
</gene>
<reference evidence="3 4" key="1">
    <citation type="submission" date="2023-08" db="EMBL/GenBank/DDBJ databases">
        <title>Black Yeasts Isolated from many extreme environments.</title>
        <authorList>
            <person name="Coleine C."/>
            <person name="Stajich J.E."/>
            <person name="Selbmann L."/>
        </authorList>
    </citation>
    <scope>NUCLEOTIDE SEQUENCE [LARGE SCALE GENOMIC DNA]</scope>
    <source>
        <strain evidence="3 4">CCFEE 5386</strain>
    </source>
</reference>
<dbReference type="Proteomes" id="UP001308179">
    <property type="component" value="Unassembled WGS sequence"/>
</dbReference>
<proteinExistence type="predicted"/>
<protein>
    <recommendedName>
        <fullName evidence="2">NAD(P)-binding domain-containing protein</fullName>
    </recommendedName>
</protein>
<evidence type="ECO:0000313" key="3">
    <source>
        <dbReference type="EMBL" id="KAK5145619.1"/>
    </source>
</evidence>
<dbReference type="SUPFAM" id="SSF51735">
    <property type="entry name" value="NAD(P)-binding Rossmann-fold domains"/>
    <property type="match status" value="1"/>
</dbReference>
<dbReference type="InterPro" id="IPR016040">
    <property type="entry name" value="NAD(P)-bd_dom"/>
</dbReference>
<accession>A0ABR0L9N2</accession>
<sequence length="493" mass="54824">MEDPMQALRQTLAKYSHPSALMEDPMQAFKQGLAKYPHQILYLLPGRTNGIEARTRPRSSQTSPSFAEGEKGELILKTAQPEDDEDGTCDDPEAVKHMVQFFYQLDYDAAPTEADVENAPDSPSQVSAVPPRQLAARHPFSNRRGRVITPPQQINKPVIKGDGTMVMHAKVFAAAVKYQVPALQAIAASKFTAAIKTNWDHDDFAEAAHTVYTTTPDEVRALRDEVANTIAKHGALLEKAEVEAVVCAIDGLAYQLLKRKVQGSTIKPRQVAAKLFKTIPGIESDPRLQVFEGNIVNIGLLTECIRGTKAVFLAVAINDNMPGCTIAMDTARSVVAALERLKQEKPDYELPRLVILSSASLSDHLMRDFPRLAHAAMLTAASYIYQDLRVAEKFLRAQEHWGVKSVFIKPGGLVHDDQKGHELSVDKQQTFLSFLDLAAGMVEAAQAEDGRWDMKDVSVVPTAKNVKIEWRVPYFVLQGFLMHFFPWLWKYLH</sequence>
<comment type="caution">
    <text evidence="3">The sequence shown here is derived from an EMBL/GenBank/DDBJ whole genome shotgun (WGS) entry which is preliminary data.</text>
</comment>
<dbReference type="InterPro" id="IPR036291">
    <property type="entry name" value="NAD(P)-bd_dom_sf"/>
</dbReference>
<dbReference type="Gene3D" id="3.40.50.720">
    <property type="entry name" value="NAD(P)-binding Rossmann-like Domain"/>
    <property type="match status" value="1"/>
</dbReference>
<organism evidence="3 4">
    <name type="scientific">Rachicladosporium monterosium</name>
    <dbReference type="NCBI Taxonomy" id="1507873"/>
    <lineage>
        <taxon>Eukaryota</taxon>
        <taxon>Fungi</taxon>
        <taxon>Dikarya</taxon>
        <taxon>Ascomycota</taxon>
        <taxon>Pezizomycotina</taxon>
        <taxon>Dothideomycetes</taxon>
        <taxon>Dothideomycetidae</taxon>
        <taxon>Cladosporiales</taxon>
        <taxon>Cladosporiaceae</taxon>
        <taxon>Rachicladosporium</taxon>
    </lineage>
</organism>
<evidence type="ECO:0000313" key="4">
    <source>
        <dbReference type="Proteomes" id="UP001308179"/>
    </source>
</evidence>
<dbReference type="EMBL" id="JAVRRR010000137">
    <property type="protein sequence ID" value="KAK5145619.1"/>
    <property type="molecule type" value="Genomic_DNA"/>
</dbReference>
<dbReference type="Pfam" id="PF13460">
    <property type="entry name" value="NAD_binding_10"/>
    <property type="match status" value="1"/>
</dbReference>
<dbReference type="PANTHER" id="PTHR47843">
    <property type="entry name" value="BTB DOMAIN-CONTAINING PROTEIN-RELATED"/>
    <property type="match status" value="1"/>
</dbReference>
<evidence type="ECO:0000256" key="1">
    <source>
        <dbReference type="SAM" id="MobiDB-lite"/>
    </source>
</evidence>
<keyword evidence="4" id="KW-1185">Reference proteome</keyword>